<feature type="transmembrane region" description="Helical" evidence="2">
    <location>
        <begin position="543"/>
        <end position="567"/>
    </location>
</feature>
<keyword evidence="2" id="KW-0472">Membrane</keyword>
<dbReference type="Gene3D" id="3.80.10.10">
    <property type="entry name" value="Ribonuclease Inhibitor"/>
    <property type="match status" value="1"/>
</dbReference>
<dbReference type="InterPro" id="IPR032675">
    <property type="entry name" value="LRR_dom_sf"/>
</dbReference>
<feature type="region of interest" description="Disordered" evidence="1">
    <location>
        <begin position="1"/>
        <end position="40"/>
    </location>
</feature>
<gene>
    <name evidence="3" type="ORF">B5V51_5744</name>
</gene>
<feature type="region of interest" description="Disordered" evidence="1">
    <location>
        <begin position="812"/>
        <end position="868"/>
    </location>
</feature>
<organism evidence="3">
    <name type="scientific">Heliothis virescens</name>
    <name type="common">Tobacco budworm moth</name>
    <dbReference type="NCBI Taxonomy" id="7102"/>
    <lineage>
        <taxon>Eukaryota</taxon>
        <taxon>Metazoa</taxon>
        <taxon>Ecdysozoa</taxon>
        <taxon>Arthropoda</taxon>
        <taxon>Hexapoda</taxon>
        <taxon>Insecta</taxon>
        <taxon>Pterygota</taxon>
        <taxon>Neoptera</taxon>
        <taxon>Endopterygota</taxon>
        <taxon>Lepidoptera</taxon>
        <taxon>Glossata</taxon>
        <taxon>Ditrysia</taxon>
        <taxon>Noctuoidea</taxon>
        <taxon>Noctuidae</taxon>
        <taxon>Heliothinae</taxon>
        <taxon>Heliothis</taxon>
    </lineage>
</organism>
<protein>
    <submittedName>
        <fullName evidence="3">Uncharacterized protein</fullName>
    </submittedName>
</protein>
<sequence length="868" mass="96357">MYNKQERRSAASLARGERQRSRRHARQSVHDARRARFLAPPRGSMSPLTAVLALAALCAPVASEHQAGLCKLDYCKCTPDTHPSWKTVNCTLRRDQKLDIFEGDLPDSTTEVIVVGGGVVMFAGNSLSRLRDARRVYVRGAEIVLLRAHAAHGLDVLSLHLHVHDCDVFRLEENAFLNIKGPLSVTIENCETVSTEGPAFSWLLYMNITNVGTLQLGPGSFTLDPSASNVGEHGPGMSIRMKNITVPAIPAQTFGSSAAEIVLDNIRINEIFGGAFSANTYNVVMALNSSIENIDEDAFSQRSLINNLYFFGCKIQKIASRAVQSAVGNLNISNTLIENMVTGAINITVASVVIKDTEFNQLAGQSIELSSWNKLHMEGNSFDVLVPNAIVALETVSHEQSGHHLTFIENEVETAHPNSLKFIGQAQAHEASSVVYKDNYYGQTCYCNISNWLSDVLATESAEPYKAESYCTVDEFLARCFNEPEQNILFDKFLDGVCQKDSRTFHCESYIRKVDGTSTEIKNPRFPHKNKHEQMISDRDKKVIGIVIVTCLGCVVIVMIISFIRWLRRKGYCINVKNLLISSNSSCGAFCERICSCGVVNTLDNARSISRLSVNEYSERHCLNEPTRVQEIIQESTLHDELVVTEDKTTQTLPEELTKELLENLKERLESPENYVEARETIEHLYVLTKLEENCDTIVPKLINVEENIYELPFQNTTPRIGKNNKQMISIGTRTPSLDKLLPLSPYNRQTALVHEYFEPKDFAVHLYAEIANNEKEKRTLLGNMPDVVGEQAAPRGPYLRAVREKMNSASGSLASPLCKSLNNSNGSRGMSTIKSTSSNTSAKMLNRPLPEKPSSIDPGEGTSFKLG</sequence>
<comment type="caution">
    <text evidence="3">The sequence shown here is derived from an EMBL/GenBank/DDBJ whole genome shotgun (WGS) entry which is preliminary data.</text>
</comment>
<evidence type="ECO:0000256" key="1">
    <source>
        <dbReference type="SAM" id="MobiDB-lite"/>
    </source>
</evidence>
<reference evidence="3" key="1">
    <citation type="submission" date="2017-09" db="EMBL/GenBank/DDBJ databases">
        <title>Contemporary evolution of a Lepidopteran species, Heliothis virescens, in response to modern agricultural practices.</title>
        <authorList>
            <person name="Fritz M.L."/>
            <person name="Deyonke A.M."/>
            <person name="Papanicolaou A."/>
            <person name="Micinski S."/>
            <person name="Westbrook J."/>
            <person name="Gould F."/>
        </authorList>
    </citation>
    <scope>NUCLEOTIDE SEQUENCE [LARGE SCALE GENOMIC DNA]</scope>
    <source>
        <strain evidence="3">HvINT-</strain>
        <tissue evidence="3">Whole body</tissue>
    </source>
</reference>
<dbReference type="STRING" id="7102.A0A2A4J7X1"/>
<evidence type="ECO:0000313" key="3">
    <source>
        <dbReference type="EMBL" id="PCG67969.1"/>
    </source>
</evidence>
<keyword evidence="2" id="KW-0812">Transmembrane</keyword>
<dbReference type="EMBL" id="NWSH01002564">
    <property type="protein sequence ID" value="PCG67969.1"/>
    <property type="molecule type" value="Genomic_DNA"/>
</dbReference>
<feature type="compositionally biased region" description="Basic and acidic residues" evidence="1">
    <location>
        <begin position="1"/>
        <end position="19"/>
    </location>
</feature>
<name>A0A2A4J7X1_HELVI</name>
<feature type="compositionally biased region" description="Polar residues" evidence="1">
    <location>
        <begin position="821"/>
        <end position="844"/>
    </location>
</feature>
<accession>A0A2A4J7X1</accession>
<keyword evidence="2" id="KW-1133">Transmembrane helix</keyword>
<dbReference type="AlphaFoldDB" id="A0A2A4J7X1"/>
<evidence type="ECO:0000256" key="2">
    <source>
        <dbReference type="SAM" id="Phobius"/>
    </source>
</evidence>
<proteinExistence type="predicted"/>